<name>A0A9P6NJ97_9BASI</name>
<evidence type="ECO:0000313" key="2">
    <source>
        <dbReference type="Proteomes" id="UP000886653"/>
    </source>
</evidence>
<dbReference type="Proteomes" id="UP000886653">
    <property type="component" value="Unassembled WGS sequence"/>
</dbReference>
<reference evidence="1" key="1">
    <citation type="submission" date="2013-11" db="EMBL/GenBank/DDBJ databases">
        <title>Genome sequence of the fusiform rust pathogen reveals effectors for host alternation and coevolution with pine.</title>
        <authorList>
            <consortium name="DOE Joint Genome Institute"/>
            <person name="Smith K."/>
            <person name="Pendleton A."/>
            <person name="Kubisiak T."/>
            <person name="Anderson C."/>
            <person name="Salamov A."/>
            <person name="Aerts A."/>
            <person name="Riley R."/>
            <person name="Clum A."/>
            <person name="Lindquist E."/>
            <person name="Ence D."/>
            <person name="Campbell M."/>
            <person name="Kronenberg Z."/>
            <person name="Feau N."/>
            <person name="Dhillon B."/>
            <person name="Hamelin R."/>
            <person name="Burleigh J."/>
            <person name="Smith J."/>
            <person name="Yandell M."/>
            <person name="Nelson C."/>
            <person name="Grigoriev I."/>
            <person name="Davis J."/>
        </authorList>
    </citation>
    <scope>NUCLEOTIDE SEQUENCE</scope>
    <source>
        <strain evidence="1">G11</strain>
    </source>
</reference>
<protein>
    <submittedName>
        <fullName evidence="1">Uncharacterized protein</fullName>
    </submittedName>
</protein>
<dbReference type="OrthoDB" id="2504605at2759"/>
<dbReference type="EMBL" id="MU167258">
    <property type="protein sequence ID" value="KAG0146622.1"/>
    <property type="molecule type" value="Genomic_DNA"/>
</dbReference>
<accession>A0A9P6NJ97</accession>
<feature type="non-terminal residue" evidence="1">
    <location>
        <position position="116"/>
    </location>
</feature>
<keyword evidence="2" id="KW-1185">Reference proteome</keyword>
<comment type="caution">
    <text evidence="1">The sequence shown here is derived from an EMBL/GenBank/DDBJ whole genome shotgun (WGS) entry which is preliminary data.</text>
</comment>
<proteinExistence type="predicted"/>
<organism evidence="1 2">
    <name type="scientific">Cronartium quercuum f. sp. fusiforme G11</name>
    <dbReference type="NCBI Taxonomy" id="708437"/>
    <lineage>
        <taxon>Eukaryota</taxon>
        <taxon>Fungi</taxon>
        <taxon>Dikarya</taxon>
        <taxon>Basidiomycota</taxon>
        <taxon>Pucciniomycotina</taxon>
        <taxon>Pucciniomycetes</taxon>
        <taxon>Pucciniales</taxon>
        <taxon>Coleosporiaceae</taxon>
        <taxon>Cronartium</taxon>
    </lineage>
</organism>
<feature type="non-terminal residue" evidence="1">
    <location>
        <position position="1"/>
    </location>
</feature>
<evidence type="ECO:0000313" key="1">
    <source>
        <dbReference type="EMBL" id="KAG0146622.1"/>
    </source>
</evidence>
<dbReference type="AlphaFoldDB" id="A0A9P6NJ97"/>
<gene>
    <name evidence="1" type="ORF">CROQUDRAFT_11476</name>
</gene>
<sequence>LTNNVYQSHNFKRGFEWDWTASRGYSKAADASLQAVPLQSPPPISNDKTADYALRTFPHLFKIVCPINIAKLELLLNNHPNQPFVKSVLDGLHNGFWPMSEIPDDEVVINKHCQDI</sequence>